<sequence>MKVLDRPQTETHIY</sequence>
<protein>
    <submittedName>
        <fullName evidence="1">Uncharacterized protein</fullName>
    </submittedName>
</protein>
<name>A0A0K2U9C1_LEPSM</name>
<organism evidence="1">
    <name type="scientific">Lepeophtheirus salmonis</name>
    <name type="common">Salmon louse</name>
    <name type="synonym">Caligus salmonis</name>
    <dbReference type="NCBI Taxonomy" id="72036"/>
    <lineage>
        <taxon>Eukaryota</taxon>
        <taxon>Metazoa</taxon>
        <taxon>Ecdysozoa</taxon>
        <taxon>Arthropoda</taxon>
        <taxon>Crustacea</taxon>
        <taxon>Multicrustacea</taxon>
        <taxon>Hexanauplia</taxon>
        <taxon>Copepoda</taxon>
        <taxon>Siphonostomatoida</taxon>
        <taxon>Caligidae</taxon>
        <taxon>Lepeophtheirus</taxon>
    </lineage>
</organism>
<accession>A0A0K2U9C1</accession>
<reference evidence="1" key="1">
    <citation type="submission" date="2014-05" db="EMBL/GenBank/DDBJ databases">
        <authorList>
            <person name="Chronopoulou M."/>
        </authorList>
    </citation>
    <scope>NUCLEOTIDE SEQUENCE</scope>
    <source>
        <tissue evidence="1">Whole organism</tissue>
    </source>
</reference>
<proteinExistence type="predicted"/>
<dbReference type="EMBL" id="HACA01016940">
    <property type="protein sequence ID" value="CDW34301.1"/>
    <property type="molecule type" value="Transcribed_RNA"/>
</dbReference>
<evidence type="ECO:0000313" key="1">
    <source>
        <dbReference type="EMBL" id="CDW34301.1"/>
    </source>
</evidence>